<dbReference type="AlphaFoldDB" id="A0A146CJA5"/>
<dbReference type="EMBL" id="KU569299">
    <property type="protein sequence ID" value="AMX81486.1"/>
    <property type="molecule type" value="mRNA"/>
</dbReference>
<evidence type="ECO:0000313" key="2">
    <source>
        <dbReference type="EMBL" id="AMX81486.1"/>
    </source>
</evidence>
<evidence type="ECO:0000256" key="1">
    <source>
        <dbReference type="SAM" id="SignalP"/>
    </source>
</evidence>
<feature type="signal peptide" evidence="1">
    <location>
        <begin position="1"/>
        <end position="20"/>
    </location>
</feature>
<name>A0A146CJA5_MESEU</name>
<accession>A0A146CJA5</accession>
<keyword evidence="1" id="KW-0732">Signal</keyword>
<dbReference type="EMBL" id="KU569300">
    <property type="protein sequence ID" value="AMX81487.1"/>
    <property type="molecule type" value="mRNA"/>
</dbReference>
<proteinExistence type="evidence at transcript level"/>
<evidence type="ECO:0000313" key="3">
    <source>
        <dbReference type="EMBL" id="AMX81487.1"/>
    </source>
</evidence>
<sequence length="165" mass="19494">MMFGIWILCGTAFFFCHVDAYLEYSNMVPGYNALVRRRSMKQPSEGRMFDNLAYNQASPVKRNFDEIDNVGFNDFGPASRPGSGRSWFPKRNWELARYNLRRLVKRATQDDLMENKRQELDEIDKSGFGGFHKRNFDEIDRSGFNDFGKRSFDRFKLVRRVDFNN</sequence>
<organism evidence="3">
    <name type="scientific">Mesobuthus eupeus</name>
    <name type="common">Lesser Asian scorpion</name>
    <name type="synonym">Buthus eupeus</name>
    <dbReference type="NCBI Taxonomy" id="34648"/>
    <lineage>
        <taxon>Eukaryota</taxon>
        <taxon>Metazoa</taxon>
        <taxon>Ecdysozoa</taxon>
        <taxon>Arthropoda</taxon>
        <taxon>Chelicerata</taxon>
        <taxon>Arachnida</taxon>
        <taxon>Scorpiones</taxon>
        <taxon>Buthida</taxon>
        <taxon>Buthoidea</taxon>
        <taxon>Buthidae</taxon>
        <taxon>Mesobuthus</taxon>
    </lineage>
</organism>
<protein>
    <submittedName>
        <fullName evidence="2">Venom toxin meuVNP2</fullName>
    </submittedName>
    <submittedName>
        <fullName evidence="3">Venom toxin meuVNP3</fullName>
    </submittedName>
</protein>
<feature type="chain" id="PRO_5014247668" evidence="1">
    <location>
        <begin position="21"/>
        <end position="165"/>
    </location>
</feature>
<reference evidence="3" key="1">
    <citation type="submission" date="2016-01" db="EMBL/GenBank/DDBJ databases">
        <authorList>
            <person name="Oliw E.H."/>
        </authorList>
    </citation>
    <scope>NUCLEOTIDE SEQUENCE</scope>
    <source>
        <tissue evidence="3">Venom gland</tissue>
    </source>
</reference>